<dbReference type="EMBL" id="JAFLVR010000022">
    <property type="protein sequence ID" value="MBO0452691.1"/>
    <property type="molecule type" value="Genomic_DNA"/>
</dbReference>
<keyword evidence="2" id="KW-1185">Reference proteome</keyword>
<protein>
    <recommendedName>
        <fullName evidence="3">SufBD protein</fullName>
    </recommendedName>
</protein>
<dbReference type="RefSeq" id="WP_207108468.1">
    <property type="nucleotide sequence ID" value="NZ_JAFLVR010000022.1"/>
</dbReference>
<name>A0ABS3HGX2_9ENTE</name>
<organism evidence="1 2">
    <name type="scientific">Candidatus Enterococcus murrayae</name>
    <dbReference type="NCBI Taxonomy" id="2815321"/>
    <lineage>
        <taxon>Bacteria</taxon>
        <taxon>Bacillati</taxon>
        <taxon>Bacillota</taxon>
        <taxon>Bacilli</taxon>
        <taxon>Lactobacillales</taxon>
        <taxon>Enterococcaceae</taxon>
        <taxon>Enterococcus</taxon>
    </lineage>
</organism>
<sequence length="144" mass="16154">MEPILALLTAKDTKEALAAFKELEANCLAEPIYADTLESFLPALTAENSCGRGRAFKFFAINARWDSQAVIEKHLTDILGILDDSKAPTLRQCIPYLTYLAEAKPELIPIICEKLDSLALDQYKESMQSLIRRDIEKVLSEFNC</sequence>
<gene>
    <name evidence="1" type="ORF">JZO85_10440</name>
</gene>
<evidence type="ECO:0000313" key="1">
    <source>
        <dbReference type="EMBL" id="MBO0452691.1"/>
    </source>
</evidence>
<comment type="caution">
    <text evidence="1">The sequence shown here is derived from an EMBL/GenBank/DDBJ whole genome shotgun (WGS) entry which is preliminary data.</text>
</comment>
<evidence type="ECO:0000313" key="2">
    <source>
        <dbReference type="Proteomes" id="UP000664495"/>
    </source>
</evidence>
<accession>A0ABS3HGX2</accession>
<proteinExistence type="predicted"/>
<reference evidence="1 2" key="1">
    <citation type="submission" date="2021-03" db="EMBL/GenBank/DDBJ databases">
        <title>Enterococcal diversity collection.</title>
        <authorList>
            <person name="Gilmore M.S."/>
            <person name="Schwartzman J."/>
            <person name="Van Tyne D."/>
            <person name="Martin M."/>
            <person name="Earl A.M."/>
            <person name="Manson A.L."/>
            <person name="Straub T."/>
            <person name="Salamzade R."/>
            <person name="Saavedra J."/>
            <person name="Lebreton F."/>
            <person name="Prichula J."/>
            <person name="Schaufler K."/>
            <person name="Gaca A."/>
            <person name="Sgardioli B."/>
            <person name="Wagenaar J."/>
            <person name="Strong T."/>
        </authorList>
    </citation>
    <scope>NUCLEOTIDE SEQUENCE [LARGE SCALE GENOMIC DNA]</scope>
    <source>
        <strain evidence="1 2">MJM16</strain>
    </source>
</reference>
<evidence type="ECO:0008006" key="3">
    <source>
        <dbReference type="Google" id="ProtNLM"/>
    </source>
</evidence>
<dbReference type="Proteomes" id="UP000664495">
    <property type="component" value="Unassembled WGS sequence"/>
</dbReference>